<dbReference type="PATRIC" id="fig|243090.15.peg.5310"/>
<proteinExistence type="inferred from homology"/>
<feature type="active site" evidence="3">
    <location>
        <position position="60"/>
    </location>
</feature>
<dbReference type="KEGG" id="rba:RB10987"/>
<evidence type="ECO:0000313" key="4">
    <source>
        <dbReference type="EMBL" id="CAD77102.1"/>
    </source>
</evidence>
<accession>Q7UJX9</accession>
<dbReference type="HOGENOM" id="CLU_048756_2_2_0"/>
<gene>
    <name evidence="4" type="ordered locus">RB10987</name>
</gene>
<dbReference type="InterPro" id="IPR003719">
    <property type="entry name" value="Phenazine_PhzF-like"/>
</dbReference>
<dbReference type="PANTHER" id="PTHR13774:SF17">
    <property type="entry name" value="PHENAZINE BIOSYNTHESIS-LIKE DOMAIN-CONTAINING PROTEIN"/>
    <property type="match status" value="1"/>
</dbReference>
<protein>
    <submittedName>
        <fullName evidence="4">Uncharacterized protein</fullName>
    </submittedName>
</protein>
<dbReference type="PANTHER" id="PTHR13774">
    <property type="entry name" value="PHENAZINE BIOSYNTHESIS PROTEIN"/>
    <property type="match status" value="1"/>
</dbReference>
<evidence type="ECO:0000256" key="2">
    <source>
        <dbReference type="ARBA" id="ARBA00023235"/>
    </source>
</evidence>
<dbReference type="PIRSF" id="PIRSF016184">
    <property type="entry name" value="PhzC_PhzF"/>
    <property type="match status" value="1"/>
</dbReference>
<keyword evidence="5" id="KW-1185">Reference proteome</keyword>
<dbReference type="AlphaFoldDB" id="Q7UJX9"/>
<dbReference type="EMBL" id="BX294152">
    <property type="protein sequence ID" value="CAD77102.1"/>
    <property type="molecule type" value="Genomic_DNA"/>
</dbReference>
<dbReference type="SUPFAM" id="SSF54506">
    <property type="entry name" value="Diaminopimelate epimerase-like"/>
    <property type="match status" value="1"/>
</dbReference>
<dbReference type="Proteomes" id="UP000001025">
    <property type="component" value="Chromosome"/>
</dbReference>
<reference evidence="4 5" key="1">
    <citation type="journal article" date="2003" name="Proc. Natl. Acad. Sci. U.S.A.">
        <title>Complete genome sequence of the marine planctomycete Pirellula sp. strain 1.</title>
        <authorList>
            <person name="Gloeckner F.O."/>
            <person name="Kube M."/>
            <person name="Bauer M."/>
            <person name="Teeling H."/>
            <person name="Lombardot T."/>
            <person name="Ludwig W."/>
            <person name="Gade D."/>
            <person name="Beck A."/>
            <person name="Borzym K."/>
            <person name="Heitmann K."/>
            <person name="Rabus R."/>
            <person name="Schlesner H."/>
            <person name="Amann R."/>
            <person name="Reinhardt R."/>
        </authorList>
    </citation>
    <scope>NUCLEOTIDE SEQUENCE [LARGE SCALE GENOMIC DNA]</scope>
    <source>
        <strain evidence="5">DSM 10527 / NCIMB 13988 / SH1</strain>
    </source>
</reference>
<dbReference type="GO" id="GO:0005737">
    <property type="term" value="C:cytoplasm"/>
    <property type="evidence" value="ECO:0000318"/>
    <property type="project" value="GO_Central"/>
</dbReference>
<dbReference type="eggNOG" id="COG0384">
    <property type="taxonomic scope" value="Bacteria"/>
</dbReference>
<evidence type="ECO:0000256" key="3">
    <source>
        <dbReference type="PIRSR" id="PIRSR016184-1"/>
    </source>
</evidence>
<dbReference type="OrthoDB" id="9788221at2"/>
<dbReference type="NCBIfam" id="TIGR00654">
    <property type="entry name" value="PhzF_family"/>
    <property type="match status" value="1"/>
</dbReference>
<name>Q7UJX9_RHOBA</name>
<dbReference type="FunCoup" id="Q7UJX9">
    <property type="interactions" value="385"/>
</dbReference>
<dbReference type="InParanoid" id="Q7UJX9"/>
<dbReference type="Gene3D" id="3.10.310.10">
    <property type="entry name" value="Diaminopimelate Epimerase, Chain A, domain 1"/>
    <property type="match status" value="2"/>
</dbReference>
<dbReference type="EnsemblBacteria" id="CAD77102">
    <property type="protein sequence ID" value="CAD77102"/>
    <property type="gene ID" value="RB10987"/>
</dbReference>
<evidence type="ECO:0000313" key="5">
    <source>
        <dbReference type="Proteomes" id="UP000001025"/>
    </source>
</evidence>
<keyword evidence="2" id="KW-0413">Isomerase</keyword>
<evidence type="ECO:0000256" key="1">
    <source>
        <dbReference type="ARBA" id="ARBA00008270"/>
    </source>
</evidence>
<sequence>MIQSPHPRTSFMSNADISIWQVDAFTSKPFGGNPAAICILPEFPSDEWMQNLAGEMNLSETAFLVRESDRSTYQLRWFTPNVEVDLCGHATLASAHVLWEQGLVAKGSEIRFQTRSGELVCSQSDRGITLDFPALDCSLVDDEKLSSDLKSAFGITKATVYQTAFDLMMVVQSGESVMELRPNYQALKDIPTRGVIVTSQDDRDGIDFVSRFFAPRCGIDEDPVTGSAHCCLAPYWSKRLGINPLVGHQASRRGGMVRCEVDDARVLLTGDAVTVLEGRLMISLADLRGERDKT</sequence>
<dbReference type="GO" id="GO:0016853">
    <property type="term" value="F:isomerase activity"/>
    <property type="evidence" value="ECO:0000318"/>
    <property type="project" value="GO_Central"/>
</dbReference>
<organism evidence="4 5">
    <name type="scientific">Rhodopirellula baltica (strain DSM 10527 / NCIMB 13988 / SH1)</name>
    <dbReference type="NCBI Taxonomy" id="243090"/>
    <lineage>
        <taxon>Bacteria</taxon>
        <taxon>Pseudomonadati</taxon>
        <taxon>Planctomycetota</taxon>
        <taxon>Planctomycetia</taxon>
        <taxon>Pirellulales</taxon>
        <taxon>Pirellulaceae</taxon>
        <taxon>Rhodopirellula</taxon>
    </lineage>
</organism>
<dbReference type="STRING" id="243090.RB10987"/>
<comment type="similarity">
    <text evidence="1">Belongs to the PhzF family.</text>
</comment>
<dbReference type="Pfam" id="PF02567">
    <property type="entry name" value="PhzC-PhzF"/>
    <property type="match status" value="1"/>
</dbReference>